<dbReference type="Proteomes" id="UP000193689">
    <property type="component" value="Unassembled WGS sequence"/>
</dbReference>
<dbReference type="EMBL" id="MCFJ01000010">
    <property type="protein sequence ID" value="ORY61244.1"/>
    <property type="molecule type" value="Genomic_DNA"/>
</dbReference>
<dbReference type="InParanoid" id="A0A1Y2DQ18"/>
<keyword evidence="2" id="KW-1185">Reference proteome</keyword>
<organism evidence="1 2">
    <name type="scientific">Pseudomassariella vexata</name>
    <dbReference type="NCBI Taxonomy" id="1141098"/>
    <lineage>
        <taxon>Eukaryota</taxon>
        <taxon>Fungi</taxon>
        <taxon>Dikarya</taxon>
        <taxon>Ascomycota</taxon>
        <taxon>Pezizomycotina</taxon>
        <taxon>Sordariomycetes</taxon>
        <taxon>Xylariomycetidae</taxon>
        <taxon>Amphisphaeriales</taxon>
        <taxon>Pseudomassariaceae</taxon>
        <taxon>Pseudomassariella</taxon>
    </lineage>
</organism>
<protein>
    <submittedName>
        <fullName evidence="1">Uncharacterized protein</fullName>
    </submittedName>
</protein>
<dbReference type="SUPFAM" id="SSF53098">
    <property type="entry name" value="Ribonuclease H-like"/>
    <property type="match status" value="1"/>
</dbReference>
<sequence>MDDNNWLEQSDIQEALIWTSDGSIKTLLCLACYQDKGTKVPSVDPQPRATYVGEVIHCDLGEINPTSVENNKYYDLKPDDPSRHCAFNTYKSKDLVTESLLSYVCIIQEGINGHTPPKRLQTVQVTGAKDFLRQLIALTDYCNKEKIQTVISTSHNRYEKSVAECGIGFVQTAARATGIHTKTPMCFWDCTLSFTYETISRTAGPASPR</sequence>
<dbReference type="OrthoDB" id="4778163at2759"/>
<dbReference type="InterPro" id="IPR012337">
    <property type="entry name" value="RNaseH-like_sf"/>
</dbReference>
<comment type="caution">
    <text evidence="1">The sequence shown here is derived from an EMBL/GenBank/DDBJ whole genome shotgun (WGS) entry which is preliminary data.</text>
</comment>
<evidence type="ECO:0000313" key="2">
    <source>
        <dbReference type="Proteomes" id="UP000193689"/>
    </source>
</evidence>
<reference evidence="1 2" key="1">
    <citation type="submission" date="2016-07" db="EMBL/GenBank/DDBJ databases">
        <title>Pervasive Adenine N6-methylation of Active Genes in Fungi.</title>
        <authorList>
            <consortium name="DOE Joint Genome Institute"/>
            <person name="Mondo S.J."/>
            <person name="Dannebaum R.O."/>
            <person name="Kuo R.C."/>
            <person name="Labutti K."/>
            <person name="Haridas S."/>
            <person name="Kuo A."/>
            <person name="Salamov A."/>
            <person name="Ahrendt S.R."/>
            <person name="Lipzen A."/>
            <person name="Sullivan W."/>
            <person name="Andreopoulos W.B."/>
            <person name="Clum A."/>
            <person name="Lindquist E."/>
            <person name="Daum C."/>
            <person name="Ramamoorthy G.K."/>
            <person name="Gryganskyi A."/>
            <person name="Culley D."/>
            <person name="Magnuson J.K."/>
            <person name="James T.Y."/>
            <person name="O'Malley M.A."/>
            <person name="Stajich J.E."/>
            <person name="Spatafora J.W."/>
            <person name="Visel A."/>
            <person name="Grigoriev I.V."/>
        </authorList>
    </citation>
    <scope>NUCLEOTIDE SEQUENCE [LARGE SCALE GENOMIC DNA]</scope>
    <source>
        <strain evidence="1 2">CBS 129021</strain>
    </source>
</reference>
<evidence type="ECO:0000313" key="1">
    <source>
        <dbReference type="EMBL" id="ORY61244.1"/>
    </source>
</evidence>
<proteinExistence type="predicted"/>
<gene>
    <name evidence="1" type="ORF">BCR38DRAFT_487004</name>
</gene>
<dbReference type="GeneID" id="63780311"/>
<dbReference type="RefSeq" id="XP_040713321.1">
    <property type="nucleotide sequence ID" value="XM_040864099.1"/>
</dbReference>
<dbReference type="AlphaFoldDB" id="A0A1Y2DQ18"/>
<accession>A0A1Y2DQ18</accession>
<name>A0A1Y2DQ18_9PEZI</name>